<reference evidence="1 2" key="1">
    <citation type="submission" date="2021-01" db="EMBL/GenBank/DDBJ databases">
        <title>Genomic Encyclopedia of Type Strains, Phase IV (KMG-IV): sequencing the most valuable type-strain genomes for metagenomic binning, comparative biology and taxonomic classification.</title>
        <authorList>
            <person name="Goeker M."/>
        </authorList>
    </citation>
    <scope>NUCLEOTIDE SEQUENCE [LARGE SCALE GENOMIC DNA]</scope>
    <source>
        <strain evidence="1 2">DSM 100968</strain>
    </source>
</reference>
<organism evidence="1 2">
    <name type="scientific">Sporolactobacillus spathodeae</name>
    <dbReference type="NCBI Taxonomy" id="1465502"/>
    <lineage>
        <taxon>Bacteria</taxon>
        <taxon>Bacillati</taxon>
        <taxon>Bacillota</taxon>
        <taxon>Bacilli</taxon>
        <taxon>Bacillales</taxon>
        <taxon>Sporolactobacillaceae</taxon>
        <taxon>Sporolactobacillus</taxon>
    </lineage>
</organism>
<dbReference type="Gene3D" id="3.30.70.1120">
    <property type="entry name" value="TT1725-like"/>
    <property type="match status" value="1"/>
</dbReference>
<dbReference type="PANTHER" id="PTHR36441">
    <property type="entry name" value="HYPOTHETICAL CYTOSOLIC PROTEIN"/>
    <property type="match status" value="1"/>
</dbReference>
<gene>
    <name evidence="1" type="ORF">JOC27_000430</name>
</gene>
<dbReference type="RefSeq" id="WP_205005355.1">
    <property type="nucleotide sequence ID" value="NZ_CBCRXA010000003.1"/>
</dbReference>
<evidence type="ECO:0000313" key="2">
    <source>
        <dbReference type="Proteomes" id="UP000823201"/>
    </source>
</evidence>
<dbReference type="EMBL" id="JAFBEV010000003">
    <property type="protein sequence ID" value="MBM7656989.1"/>
    <property type="molecule type" value="Genomic_DNA"/>
</dbReference>
<dbReference type="Proteomes" id="UP000823201">
    <property type="component" value="Unassembled WGS sequence"/>
</dbReference>
<dbReference type="Pfam" id="PF04456">
    <property type="entry name" value="DUF503"/>
    <property type="match status" value="1"/>
</dbReference>
<proteinExistence type="predicted"/>
<comment type="caution">
    <text evidence="1">The sequence shown here is derived from an EMBL/GenBank/DDBJ whole genome shotgun (WGS) entry which is preliminary data.</text>
</comment>
<name>A0ABS2Q5C7_9BACL</name>
<dbReference type="InterPro" id="IPR007546">
    <property type="entry name" value="DUF503"/>
</dbReference>
<dbReference type="InterPro" id="IPR036746">
    <property type="entry name" value="TT1725-like_sf"/>
</dbReference>
<dbReference type="PANTHER" id="PTHR36441:SF1">
    <property type="entry name" value="DUF503 DOMAIN-CONTAINING PROTEIN"/>
    <property type="match status" value="1"/>
</dbReference>
<accession>A0ABS2Q5C7</accession>
<protein>
    <submittedName>
        <fullName evidence="1">Uncharacterized protein YlxP (DUF503 family)</fullName>
    </submittedName>
</protein>
<keyword evidence="2" id="KW-1185">Reference proteome</keyword>
<dbReference type="SUPFAM" id="SSF103007">
    <property type="entry name" value="Hypothetical protein TT1725"/>
    <property type="match status" value="1"/>
</dbReference>
<evidence type="ECO:0000313" key="1">
    <source>
        <dbReference type="EMBL" id="MBM7656989.1"/>
    </source>
</evidence>
<sequence length="93" mass="10582">MIVGLVQCDCLLYSAQSLKDKRSVLLSILRKATHSHNLAASETDFQDVWQRTSLAFVSVGTSKVVVEKELTRALQLIDSHPEIERTQTTYEWF</sequence>